<evidence type="ECO:0000313" key="3">
    <source>
        <dbReference type="Proteomes" id="UP000001017"/>
    </source>
</evidence>
<evidence type="ECO:0000256" key="1">
    <source>
        <dbReference type="SAM" id="Phobius"/>
    </source>
</evidence>
<dbReference type="GO" id="GO:0022857">
    <property type="term" value="F:transmembrane transporter activity"/>
    <property type="evidence" value="ECO:0007669"/>
    <property type="project" value="InterPro"/>
</dbReference>
<dbReference type="RefSeq" id="WP_010916480.1">
    <property type="nucleotide sequence ID" value="NC_002689.2"/>
</dbReference>
<evidence type="ECO:0008006" key="4">
    <source>
        <dbReference type="Google" id="ProtNLM"/>
    </source>
</evidence>
<organism evidence="2 3">
    <name type="scientific">Thermoplasma volcanium (strain ATCC 51530 / DSM 4299 / JCM 9571 / NBRC 15438 / GSS1)</name>
    <dbReference type="NCBI Taxonomy" id="273116"/>
    <lineage>
        <taxon>Archaea</taxon>
        <taxon>Methanobacteriati</taxon>
        <taxon>Thermoplasmatota</taxon>
        <taxon>Thermoplasmata</taxon>
        <taxon>Thermoplasmatales</taxon>
        <taxon>Thermoplasmataceae</taxon>
        <taxon>Thermoplasma</taxon>
    </lineage>
</organism>
<feature type="transmembrane region" description="Helical" evidence="1">
    <location>
        <begin position="351"/>
        <end position="369"/>
    </location>
</feature>
<feature type="transmembrane region" description="Helical" evidence="1">
    <location>
        <begin position="21"/>
        <end position="46"/>
    </location>
</feature>
<keyword evidence="1" id="KW-1133">Transmembrane helix</keyword>
<evidence type="ECO:0000313" key="2">
    <source>
        <dbReference type="EMBL" id="BAB59367.1"/>
    </source>
</evidence>
<dbReference type="PhylomeDB" id="Q97C78"/>
<keyword evidence="3" id="KW-1185">Reference proteome</keyword>
<reference evidence="2 3" key="2">
    <citation type="journal article" date="2000" name="Proc. Natl. Acad. Sci. U.S.A.">
        <title>Archaeal adaptation to higher temperatures revealed by genomic sequence of Thermoplasma volcanium.</title>
        <authorList>
            <person name="Kawashima T."/>
            <person name="Amano N."/>
            <person name="Koike H."/>
            <person name="Makino S."/>
            <person name="Higuchi S."/>
            <person name="Kawashima-Ohya Y."/>
            <person name="Watanabe K."/>
            <person name="Yamazaki M."/>
            <person name="Kanehori K."/>
            <person name="Kawamoto T."/>
            <person name="Nunoshiba T."/>
            <person name="Yamamoto Y."/>
            <person name="Aramaki H."/>
            <person name="Makino K."/>
            <person name="Suzuki M."/>
        </authorList>
    </citation>
    <scope>NUCLEOTIDE SEQUENCE [LARGE SCALE GENOMIC DNA]</scope>
    <source>
        <strain evidence="3">ATCC 51530 / DSM 4299 / JCM 9571 / NBRC 15438 / GSS1</strain>
    </source>
</reference>
<sequence>MPVVHPTVHRKPRILSNFSDLSLYYISYNLFAFSNGLFGTFINIFFFSKFNLISVVEYQAAIQGTQTLMFVFSGYLIRILNAKYVYSIGNYARSLIIFALILAKGPLFNPIIFGLIYGIPSGIFWSGNNTLSQAVTRSKDRFGFLSTNSTIAGAAGLVAPLLAGFIISISYGRGLERYSTDFLISALLLIIAGTVAIAIREKGEGRWKYRARNTIIGRDEKYSKFKTYFFLSNILTITVSTIVPLYIFSLTKSYVLIGFFGTFLSLVNLISNATVVSLRRIVPNISQISIVVVMLSSLLYFIHVWNNVASAYVASALIIYFMVPLNNSAMSNFMGFLDGVQRTAVYWINREYYLVSGRIFSFAVLAVLSSLGFPIGLLMFSLPVFSLSVLGFIKVSK</sequence>
<feature type="transmembrane region" description="Helical" evidence="1">
    <location>
        <begin position="254"/>
        <end position="276"/>
    </location>
</feature>
<dbReference type="PaxDb" id="273116-14324439"/>
<dbReference type="KEGG" id="tvo:TVG0232273"/>
<dbReference type="SUPFAM" id="SSF103473">
    <property type="entry name" value="MFS general substrate transporter"/>
    <property type="match status" value="1"/>
</dbReference>
<dbReference type="Proteomes" id="UP000001017">
    <property type="component" value="Chromosome"/>
</dbReference>
<dbReference type="eggNOG" id="arCOG07358">
    <property type="taxonomic scope" value="Archaea"/>
</dbReference>
<feature type="transmembrane region" description="Helical" evidence="1">
    <location>
        <begin position="58"/>
        <end position="77"/>
    </location>
</feature>
<feature type="transmembrane region" description="Helical" evidence="1">
    <location>
        <begin position="311"/>
        <end position="330"/>
    </location>
</feature>
<keyword evidence="1" id="KW-0472">Membrane</keyword>
<dbReference type="STRING" id="273116.gene:9380996"/>
<dbReference type="HOGENOM" id="CLU_695631_0_0_2"/>
<dbReference type="InterPro" id="IPR036259">
    <property type="entry name" value="MFS_trans_sf"/>
</dbReference>
<feature type="transmembrane region" description="Helical" evidence="1">
    <location>
        <begin position="288"/>
        <end position="305"/>
    </location>
</feature>
<feature type="transmembrane region" description="Helical" evidence="1">
    <location>
        <begin position="108"/>
        <end position="128"/>
    </location>
</feature>
<proteinExistence type="predicted"/>
<dbReference type="InterPro" id="IPR011701">
    <property type="entry name" value="MFS"/>
</dbReference>
<feature type="transmembrane region" description="Helical" evidence="1">
    <location>
        <begin position="149"/>
        <end position="170"/>
    </location>
</feature>
<dbReference type="GeneID" id="1440740"/>
<keyword evidence="1" id="KW-0812">Transmembrane</keyword>
<name>Q97C78_THEVO</name>
<feature type="transmembrane region" description="Helical" evidence="1">
    <location>
        <begin position="84"/>
        <end position="102"/>
    </location>
</feature>
<accession>Q97C78</accession>
<protein>
    <recommendedName>
        <fullName evidence="4">MFS transporter</fullName>
    </recommendedName>
</protein>
<dbReference type="EMBL" id="BA000011">
    <property type="protein sequence ID" value="BAB59367.1"/>
    <property type="molecule type" value="Genomic_DNA"/>
</dbReference>
<dbReference type="Pfam" id="PF07690">
    <property type="entry name" value="MFS_1"/>
    <property type="match status" value="1"/>
</dbReference>
<dbReference type="AlphaFoldDB" id="Q97C78"/>
<reference evidence="2 3" key="1">
    <citation type="journal article" date="1999" name="Proc. Jpn. Acad.">
        <title>Determination of the complete genomic DNA sequence of Thermoplasma volvanium GSS1.</title>
        <authorList>
            <person name="Kawashima T."/>
            <person name="Yamamoto Y."/>
            <person name="Aramaki H."/>
            <person name="Nunoshiba T."/>
            <person name="Kawamoto T."/>
            <person name="Watanabe K."/>
            <person name="Yamazaki M."/>
            <person name="Kanehori K."/>
            <person name="Amano N."/>
            <person name="Ohya Y."/>
            <person name="Makino K."/>
            <person name="Suzuki M."/>
        </authorList>
    </citation>
    <scope>NUCLEOTIDE SEQUENCE [LARGE SCALE GENOMIC DNA]</scope>
    <source>
        <strain evidence="3">ATCC 51530 / DSM 4299 / JCM 9571 / NBRC 15438 / GSS1</strain>
    </source>
</reference>
<gene>
    <name evidence="2" type="ORF">TVG0232273</name>
</gene>
<dbReference type="Gene3D" id="1.20.1250.20">
    <property type="entry name" value="MFS general substrate transporter like domains"/>
    <property type="match status" value="1"/>
</dbReference>
<feature type="transmembrane region" description="Helical" evidence="1">
    <location>
        <begin position="182"/>
        <end position="199"/>
    </location>
</feature>
<feature type="transmembrane region" description="Helical" evidence="1">
    <location>
        <begin position="228"/>
        <end position="248"/>
    </location>
</feature>